<evidence type="ECO:0000256" key="2">
    <source>
        <dbReference type="ARBA" id="ARBA00022741"/>
    </source>
</evidence>
<dbReference type="GO" id="GO:0000329">
    <property type="term" value="C:fungal-type vacuole membrane"/>
    <property type="evidence" value="ECO:0007669"/>
    <property type="project" value="TreeGrafter"/>
</dbReference>
<name>A0A067PC34_9AGAM</name>
<dbReference type="InterPro" id="IPR027417">
    <property type="entry name" value="P-loop_NTPase"/>
</dbReference>
<dbReference type="PANTHER" id="PTHR47981:SF20">
    <property type="entry name" value="RAS-RELATED PROTEIN RAB-7A"/>
    <property type="match status" value="1"/>
</dbReference>
<dbReference type="GO" id="GO:0005770">
    <property type="term" value="C:late endosome"/>
    <property type="evidence" value="ECO:0007669"/>
    <property type="project" value="TreeGrafter"/>
</dbReference>
<feature type="compositionally biased region" description="Basic residues" evidence="5">
    <location>
        <begin position="213"/>
        <end position="223"/>
    </location>
</feature>
<dbReference type="PANTHER" id="PTHR47981">
    <property type="entry name" value="RAB FAMILY"/>
    <property type="match status" value="1"/>
</dbReference>
<dbReference type="GO" id="GO:0005525">
    <property type="term" value="F:GTP binding"/>
    <property type="evidence" value="ECO:0007669"/>
    <property type="project" value="UniProtKB-KW"/>
</dbReference>
<dbReference type="CDD" id="cd00154">
    <property type="entry name" value="Rab"/>
    <property type="match status" value="1"/>
</dbReference>
<evidence type="ECO:0000313" key="6">
    <source>
        <dbReference type="EMBL" id="KDQ51390.1"/>
    </source>
</evidence>
<evidence type="ECO:0008006" key="8">
    <source>
        <dbReference type="Google" id="ProtNLM"/>
    </source>
</evidence>
<evidence type="ECO:0000256" key="4">
    <source>
        <dbReference type="ARBA" id="ARBA00023289"/>
    </source>
</evidence>
<evidence type="ECO:0000256" key="1">
    <source>
        <dbReference type="ARBA" id="ARBA00006270"/>
    </source>
</evidence>
<dbReference type="NCBIfam" id="TIGR00231">
    <property type="entry name" value="small_GTP"/>
    <property type="match status" value="1"/>
</dbReference>
<dbReference type="InParanoid" id="A0A067PC34"/>
<dbReference type="InterPro" id="IPR001806">
    <property type="entry name" value="Small_GTPase"/>
</dbReference>
<dbReference type="STRING" id="933084.A0A067PC34"/>
<dbReference type="PROSITE" id="PS51421">
    <property type="entry name" value="RAS"/>
    <property type="match status" value="1"/>
</dbReference>
<keyword evidence="2" id="KW-0547">Nucleotide-binding</keyword>
<proteinExistence type="inferred from homology"/>
<evidence type="ECO:0000313" key="7">
    <source>
        <dbReference type="Proteomes" id="UP000027265"/>
    </source>
</evidence>
<dbReference type="SMART" id="SM00175">
    <property type="entry name" value="RAB"/>
    <property type="match status" value="1"/>
</dbReference>
<keyword evidence="3" id="KW-0342">GTP-binding</keyword>
<dbReference type="OrthoDB" id="9989112at2759"/>
<dbReference type="Pfam" id="PF00071">
    <property type="entry name" value="Ras"/>
    <property type="match status" value="1"/>
</dbReference>
<sequence>MRTVKVVVMGCSGVGKTSLRGQYISGRFSTAYRATIGADFISKTLPHYNNSEDSVTLQIWDTAGQERFSSLSTAFFRGADAAILMFDVNQPQTLEALIKWWTEFKDKAPLLDEEAEDYCCIIVGNKVDLADGSMPAVLEMDALRFVDKLIPPSLVQSAPPDEVYVDDYDSAPTVYGIPAIFQNGYTVPPSTPPRTTSIDIHNTHGSPMNTLTRRSKSRSRSRSKFLSGTVTTTHTTLSIYHTPSSSIFDMYESARSSPTPGSPSSTGRVTRSVSPSPTRSTETRRRNRSSLRRLSSLSMSTTSTAPTITPSLFYRHQAGPHTNQDSPPTTLQLPPLPPSPERRPKLFFTSAKTGEGVKDVFEYLAKRVVMKWEYEEAVDARVMHYQEASGLGSTSVIRLDDVTGRRKTAGRLGSCCSS</sequence>
<dbReference type="Gene3D" id="3.40.50.300">
    <property type="entry name" value="P-loop containing nucleotide triphosphate hydrolases"/>
    <property type="match status" value="1"/>
</dbReference>
<feature type="region of interest" description="Disordered" evidence="5">
    <location>
        <begin position="251"/>
        <end position="345"/>
    </location>
</feature>
<dbReference type="GO" id="GO:0003924">
    <property type="term" value="F:GTPase activity"/>
    <property type="evidence" value="ECO:0007669"/>
    <property type="project" value="InterPro"/>
</dbReference>
<dbReference type="PRINTS" id="PR00449">
    <property type="entry name" value="RASTRNSFRMNG"/>
</dbReference>
<dbReference type="PROSITE" id="PS51419">
    <property type="entry name" value="RAB"/>
    <property type="match status" value="1"/>
</dbReference>
<dbReference type="SUPFAM" id="SSF52540">
    <property type="entry name" value="P-loop containing nucleoside triphosphate hydrolases"/>
    <property type="match status" value="1"/>
</dbReference>
<dbReference type="Proteomes" id="UP000027265">
    <property type="component" value="Unassembled WGS sequence"/>
</dbReference>
<keyword evidence="4" id="KW-0636">Prenylation</keyword>
<dbReference type="AlphaFoldDB" id="A0A067PC34"/>
<dbReference type="GO" id="GO:0032889">
    <property type="term" value="P:regulation of vacuole fusion, non-autophagic"/>
    <property type="evidence" value="ECO:0007669"/>
    <property type="project" value="TreeGrafter"/>
</dbReference>
<dbReference type="HOGENOM" id="CLU_685333_0_0_1"/>
<protein>
    <recommendedName>
        <fullName evidence="8">Ras-domain-containing protein</fullName>
    </recommendedName>
</protein>
<comment type="similarity">
    <text evidence="1">Belongs to the small GTPase superfamily. Rab family.</text>
</comment>
<dbReference type="InterPro" id="IPR005225">
    <property type="entry name" value="Small_GTP-bd"/>
</dbReference>
<evidence type="ECO:0000256" key="3">
    <source>
        <dbReference type="ARBA" id="ARBA00023134"/>
    </source>
</evidence>
<feature type="compositionally biased region" description="Low complexity" evidence="5">
    <location>
        <begin position="256"/>
        <end position="280"/>
    </location>
</feature>
<organism evidence="6 7">
    <name type="scientific">Jaapia argillacea MUCL 33604</name>
    <dbReference type="NCBI Taxonomy" id="933084"/>
    <lineage>
        <taxon>Eukaryota</taxon>
        <taxon>Fungi</taxon>
        <taxon>Dikarya</taxon>
        <taxon>Basidiomycota</taxon>
        <taxon>Agaricomycotina</taxon>
        <taxon>Agaricomycetes</taxon>
        <taxon>Agaricomycetidae</taxon>
        <taxon>Jaapiales</taxon>
        <taxon>Jaapiaceae</taxon>
        <taxon>Jaapia</taxon>
    </lineage>
</organism>
<evidence type="ECO:0000256" key="5">
    <source>
        <dbReference type="SAM" id="MobiDB-lite"/>
    </source>
</evidence>
<feature type="compositionally biased region" description="Polar residues" evidence="5">
    <location>
        <begin position="198"/>
        <end position="212"/>
    </location>
</feature>
<feature type="compositionally biased region" description="Low complexity" evidence="5">
    <location>
        <begin position="292"/>
        <end position="311"/>
    </location>
</feature>
<gene>
    <name evidence="6" type="ORF">JAAARDRAFT_73684</name>
</gene>
<reference evidence="7" key="1">
    <citation type="journal article" date="2014" name="Proc. Natl. Acad. Sci. U.S.A.">
        <title>Extensive sampling of basidiomycete genomes demonstrates inadequacy of the white-rot/brown-rot paradigm for wood decay fungi.</title>
        <authorList>
            <person name="Riley R."/>
            <person name="Salamov A.A."/>
            <person name="Brown D.W."/>
            <person name="Nagy L.G."/>
            <person name="Floudas D."/>
            <person name="Held B.W."/>
            <person name="Levasseur A."/>
            <person name="Lombard V."/>
            <person name="Morin E."/>
            <person name="Otillar R."/>
            <person name="Lindquist E.A."/>
            <person name="Sun H."/>
            <person name="LaButti K.M."/>
            <person name="Schmutz J."/>
            <person name="Jabbour D."/>
            <person name="Luo H."/>
            <person name="Baker S.E."/>
            <person name="Pisabarro A.G."/>
            <person name="Walton J.D."/>
            <person name="Blanchette R.A."/>
            <person name="Henrissat B."/>
            <person name="Martin F."/>
            <person name="Cullen D."/>
            <person name="Hibbett D.S."/>
            <person name="Grigoriev I.V."/>
        </authorList>
    </citation>
    <scope>NUCLEOTIDE SEQUENCE [LARGE SCALE GENOMIC DNA]</scope>
    <source>
        <strain evidence="7">MUCL 33604</strain>
    </source>
</reference>
<accession>A0A067PC34</accession>
<dbReference type="EMBL" id="KL197749">
    <property type="protein sequence ID" value="KDQ51390.1"/>
    <property type="molecule type" value="Genomic_DNA"/>
</dbReference>
<dbReference type="SMART" id="SM00173">
    <property type="entry name" value="RAS"/>
    <property type="match status" value="1"/>
</dbReference>
<dbReference type="FunFam" id="3.40.50.300:FF:001447">
    <property type="entry name" value="Ras-related protein Rab-1B"/>
    <property type="match status" value="1"/>
</dbReference>
<dbReference type="SMART" id="SM00174">
    <property type="entry name" value="RHO"/>
    <property type="match status" value="1"/>
</dbReference>
<keyword evidence="7" id="KW-1185">Reference proteome</keyword>
<feature type="region of interest" description="Disordered" evidence="5">
    <location>
        <begin position="198"/>
        <end position="229"/>
    </location>
</feature>
<keyword evidence="4" id="KW-0449">Lipoprotein</keyword>